<dbReference type="InterPro" id="IPR058240">
    <property type="entry name" value="rSAM_sf"/>
</dbReference>
<keyword evidence="4 8" id="KW-0479">Metal-binding</keyword>
<evidence type="ECO:0000256" key="5">
    <source>
        <dbReference type="ARBA" id="ARBA00023004"/>
    </source>
</evidence>
<keyword evidence="5 8" id="KW-0408">Iron</keyword>
<dbReference type="NCBIfam" id="NF009544">
    <property type="entry name" value="PRK12928.1"/>
    <property type="match status" value="1"/>
</dbReference>
<dbReference type="CDD" id="cd01335">
    <property type="entry name" value="Radical_SAM"/>
    <property type="match status" value="1"/>
</dbReference>
<feature type="binding site" evidence="8">
    <location>
        <position position="66"/>
    </location>
    <ligand>
        <name>[4Fe-4S] cluster</name>
        <dbReference type="ChEBI" id="CHEBI:49883"/>
        <label>1</label>
    </ligand>
</feature>
<feature type="domain" description="Radical SAM core" evidence="10">
    <location>
        <begin position="67"/>
        <end position="281"/>
    </location>
</feature>
<dbReference type="InterPro" id="IPR006638">
    <property type="entry name" value="Elp3/MiaA/NifB-like_rSAM"/>
</dbReference>
<keyword evidence="2 8" id="KW-0808">Transferase</keyword>
<dbReference type="SFLD" id="SFLDF00271">
    <property type="entry name" value="lipoyl_synthase"/>
    <property type="match status" value="1"/>
</dbReference>
<dbReference type="GO" id="GO:0005737">
    <property type="term" value="C:cytoplasm"/>
    <property type="evidence" value="ECO:0007669"/>
    <property type="project" value="UniProtKB-SubCell"/>
</dbReference>
<dbReference type="GO" id="GO:0051539">
    <property type="term" value="F:4 iron, 4 sulfur cluster binding"/>
    <property type="evidence" value="ECO:0007669"/>
    <property type="project" value="UniProtKB-UniRule"/>
</dbReference>
<comment type="similarity">
    <text evidence="8">Belongs to the radical SAM superfamily. Lipoyl synthase family.</text>
</comment>
<comment type="catalytic activity">
    <reaction evidence="7 8">
        <text>[[Fe-S] cluster scaffold protein carrying a second [4Fe-4S](2+) cluster] + N(6)-octanoyl-L-lysyl-[protein] + 2 oxidized [2Fe-2S]-[ferredoxin] + 2 S-adenosyl-L-methionine + 4 H(+) = [[Fe-S] cluster scaffold protein] + N(6)-[(R)-dihydrolipoyl]-L-lysyl-[protein] + 4 Fe(3+) + 2 hydrogen sulfide + 2 5'-deoxyadenosine + 2 L-methionine + 2 reduced [2Fe-2S]-[ferredoxin]</text>
        <dbReference type="Rhea" id="RHEA:16585"/>
        <dbReference type="Rhea" id="RHEA-COMP:9928"/>
        <dbReference type="Rhea" id="RHEA-COMP:10000"/>
        <dbReference type="Rhea" id="RHEA-COMP:10001"/>
        <dbReference type="Rhea" id="RHEA-COMP:10475"/>
        <dbReference type="Rhea" id="RHEA-COMP:14568"/>
        <dbReference type="Rhea" id="RHEA-COMP:14569"/>
        <dbReference type="ChEBI" id="CHEBI:15378"/>
        <dbReference type="ChEBI" id="CHEBI:17319"/>
        <dbReference type="ChEBI" id="CHEBI:29034"/>
        <dbReference type="ChEBI" id="CHEBI:29919"/>
        <dbReference type="ChEBI" id="CHEBI:33722"/>
        <dbReference type="ChEBI" id="CHEBI:33737"/>
        <dbReference type="ChEBI" id="CHEBI:33738"/>
        <dbReference type="ChEBI" id="CHEBI:57844"/>
        <dbReference type="ChEBI" id="CHEBI:59789"/>
        <dbReference type="ChEBI" id="CHEBI:78809"/>
        <dbReference type="ChEBI" id="CHEBI:83100"/>
        <dbReference type="EC" id="2.8.1.8"/>
    </reaction>
</comment>
<evidence type="ECO:0000256" key="1">
    <source>
        <dbReference type="ARBA" id="ARBA00022485"/>
    </source>
</evidence>
<dbReference type="EC" id="2.8.1.8" evidence="8"/>
<dbReference type="NCBIfam" id="NF004019">
    <property type="entry name" value="PRK05481.1"/>
    <property type="match status" value="1"/>
</dbReference>
<dbReference type="SFLD" id="SFLDS00029">
    <property type="entry name" value="Radical_SAM"/>
    <property type="match status" value="1"/>
</dbReference>
<dbReference type="InterPro" id="IPR003698">
    <property type="entry name" value="Lipoyl_synth"/>
</dbReference>
<dbReference type="PANTHER" id="PTHR10949:SF0">
    <property type="entry name" value="LIPOYL SYNTHASE, MITOCHONDRIAL"/>
    <property type="match status" value="1"/>
</dbReference>
<dbReference type="InterPro" id="IPR007197">
    <property type="entry name" value="rSAM"/>
</dbReference>
<dbReference type="Gene3D" id="3.20.20.70">
    <property type="entry name" value="Aldolase class I"/>
    <property type="match status" value="1"/>
</dbReference>
<dbReference type="UniPathway" id="UPA00538">
    <property type="reaction ID" value="UER00593"/>
</dbReference>
<dbReference type="PIRSF" id="PIRSF005963">
    <property type="entry name" value="Lipoyl_synth"/>
    <property type="match status" value="1"/>
</dbReference>
<dbReference type="AlphaFoldDB" id="L7VWA7"/>
<keyword evidence="1 8" id="KW-0004">4Fe-4S</keyword>
<protein>
    <recommendedName>
        <fullName evidence="8">Lipoyl synthase</fullName>
        <ecNumber evidence="8">2.8.1.8</ecNumber>
    </recommendedName>
    <alternativeName>
        <fullName evidence="8">Lip-syn</fullName>
        <shortName evidence="8">LS</shortName>
    </alternativeName>
    <alternativeName>
        <fullName evidence="8">Lipoate synthase</fullName>
    </alternativeName>
    <alternativeName>
        <fullName evidence="8">Lipoic acid synthase</fullName>
    </alternativeName>
    <alternativeName>
        <fullName evidence="8">Sulfur insertion protein LipA</fullName>
    </alternativeName>
</protein>
<dbReference type="SUPFAM" id="SSF102114">
    <property type="entry name" value="Radical SAM enzymes"/>
    <property type="match status" value="1"/>
</dbReference>
<dbReference type="SMART" id="SM00729">
    <property type="entry name" value="Elp3"/>
    <property type="match status" value="1"/>
</dbReference>
<comment type="pathway">
    <text evidence="8">Protein modification; protein lipoylation via endogenous pathway; protein N(6)-(lipoyl)lysine from octanoyl-[acyl-carrier-protein]: step 2/2.</text>
</comment>
<organism evidence="11">
    <name type="scientific">uncultured bacterium A1Q1_fos_2386</name>
    <dbReference type="NCBI Taxonomy" id="1256568"/>
    <lineage>
        <taxon>Bacteria</taxon>
        <taxon>environmental samples</taxon>
    </lineage>
</organism>
<dbReference type="GO" id="GO:0016992">
    <property type="term" value="F:lipoate synthase activity"/>
    <property type="evidence" value="ECO:0007669"/>
    <property type="project" value="UniProtKB-UniRule"/>
</dbReference>
<keyword evidence="3 8" id="KW-0949">S-adenosyl-L-methionine</keyword>
<evidence type="ECO:0000256" key="3">
    <source>
        <dbReference type="ARBA" id="ARBA00022691"/>
    </source>
</evidence>
<evidence type="ECO:0000256" key="6">
    <source>
        <dbReference type="ARBA" id="ARBA00023014"/>
    </source>
</evidence>
<dbReference type="EMBL" id="JX649879">
    <property type="protein sequence ID" value="AGC71656.1"/>
    <property type="molecule type" value="Genomic_DNA"/>
</dbReference>
<feature type="binding site" evidence="8">
    <location>
        <position position="81"/>
    </location>
    <ligand>
        <name>[4Fe-4S] cluster</name>
        <dbReference type="ChEBI" id="CHEBI:49883"/>
        <label>2</label>
        <note>4Fe-4S-S-AdoMet</note>
    </ligand>
</feature>
<feature type="binding site" evidence="8">
    <location>
        <position position="85"/>
    </location>
    <ligand>
        <name>[4Fe-4S] cluster</name>
        <dbReference type="ChEBI" id="CHEBI:49883"/>
        <label>2</label>
        <note>4Fe-4S-S-AdoMet</note>
    </ligand>
</feature>
<evidence type="ECO:0000256" key="7">
    <source>
        <dbReference type="ARBA" id="ARBA00047326"/>
    </source>
</evidence>
<dbReference type="InterPro" id="IPR013785">
    <property type="entry name" value="Aldolase_TIM"/>
</dbReference>
<reference evidence="11" key="1">
    <citation type="submission" date="2012-09" db="EMBL/GenBank/DDBJ databases">
        <title>Metagenomic Characterization of a Microbial Community in Wastewater Detects High Levels of Antibiotic Resistance.</title>
        <authorList>
            <person name="Abrams M."/>
            <person name="Caldwell A."/>
            <person name="Vandaei E."/>
            <person name="Lee W."/>
            <person name="Perrott J."/>
            <person name="Khan S.Y."/>
            <person name="Ta J."/>
            <person name="Romero D."/>
            <person name="Nguyen V."/>
            <person name="Pourmand N."/>
            <person name="Ouverney C.C."/>
        </authorList>
    </citation>
    <scope>NUCLEOTIDE SEQUENCE</scope>
</reference>
<evidence type="ECO:0000313" key="11">
    <source>
        <dbReference type="EMBL" id="AGC71656.1"/>
    </source>
</evidence>
<feature type="binding site" evidence="8">
    <location>
        <position position="292"/>
    </location>
    <ligand>
        <name>[4Fe-4S] cluster</name>
        <dbReference type="ChEBI" id="CHEBI:49883"/>
        <label>1</label>
    </ligand>
</feature>
<feature type="region of interest" description="Disordered" evidence="9">
    <location>
        <begin position="1"/>
        <end position="25"/>
    </location>
</feature>
<dbReference type="PANTHER" id="PTHR10949">
    <property type="entry name" value="LIPOYL SYNTHASE"/>
    <property type="match status" value="1"/>
</dbReference>
<feature type="binding site" evidence="8">
    <location>
        <position position="55"/>
    </location>
    <ligand>
        <name>[4Fe-4S] cluster</name>
        <dbReference type="ChEBI" id="CHEBI:49883"/>
        <label>1</label>
    </ligand>
</feature>
<dbReference type="HAMAP" id="MF_00206">
    <property type="entry name" value="Lipoyl_synth"/>
    <property type="match status" value="1"/>
</dbReference>
<evidence type="ECO:0000256" key="4">
    <source>
        <dbReference type="ARBA" id="ARBA00022723"/>
    </source>
</evidence>
<dbReference type="Pfam" id="PF04055">
    <property type="entry name" value="Radical_SAM"/>
    <property type="match status" value="1"/>
</dbReference>
<dbReference type="InterPro" id="IPR031691">
    <property type="entry name" value="LIAS_N"/>
</dbReference>
<dbReference type="NCBIfam" id="TIGR00510">
    <property type="entry name" value="lipA"/>
    <property type="match status" value="1"/>
</dbReference>
<evidence type="ECO:0000256" key="2">
    <source>
        <dbReference type="ARBA" id="ARBA00022679"/>
    </source>
</evidence>
<feature type="binding site" evidence="8">
    <location>
        <position position="60"/>
    </location>
    <ligand>
        <name>[4Fe-4S] cluster</name>
        <dbReference type="ChEBI" id="CHEBI:49883"/>
        <label>1</label>
    </ligand>
</feature>
<dbReference type="PROSITE" id="PS51918">
    <property type="entry name" value="RADICAL_SAM"/>
    <property type="match status" value="1"/>
</dbReference>
<evidence type="ECO:0000256" key="9">
    <source>
        <dbReference type="SAM" id="MobiDB-lite"/>
    </source>
</evidence>
<gene>
    <name evidence="8" type="primary">lipA</name>
</gene>
<keyword evidence="6 8" id="KW-0411">Iron-sulfur</keyword>
<dbReference type="Pfam" id="PF16881">
    <property type="entry name" value="LIAS_N"/>
    <property type="match status" value="1"/>
</dbReference>
<sequence>MDQTPHTARHLPVLGNSEPEPRPRHPAWIKARLPSGKTFFEVRDLVHSQRLHTVCESASCPNIGECWSRRAITIMILGNICTRSCQFCDVPTGRPLPPDPDEPRRVALALKELGLRHTVITCVDRDDLKDGGAAHWAETIRQVREHCDGMTLEVLTGDFKGNTDDVDTVLAAGPDVFAHNLETVPRLSRQVRVQASYPRSYKILAHAKSRGAVTKTGLMLGLGESIDEVRQVLRELASLGIDIVTMGQYLRPSKNHLPIARYVTPDEFAELAQEARSLGIPHVESGPLVRSSYHADGQAELVRSLRK</sequence>
<dbReference type="GO" id="GO:0046872">
    <property type="term" value="F:metal ion binding"/>
    <property type="evidence" value="ECO:0007669"/>
    <property type="project" value="UniProtKB-KW"/>
</dbReference>
<feature type="binding site" evidence="8">
    <location>
        <position position="88"/>
    </location>
    <ligand>
        <name>[4Fe-4S] cluster</name>
        <dbReference type="ChEBI" id="CHEBI:49883"/>
        <label>2</label>
        <note>4Fe-4S-S-AdoMet</note>
    </ligand>
</feature>
<dbReference type="GO" id="GO:0009249">
    <property type="term" value="P:protein lipoylation"/>
    <property type="evidence" value="ECO:0007669"/>
    <property type="project" value="UniProtKB-UniRule"/>
</dbReference>
<comment type="cofactor">
    <cofactor evidence="8">
        <name>[4Fe-4S] cluster</name>
        <dbReference type="ChEBI" id="CHEBI:49883"/>
    </cofactor>
    <text evidence="8">Binds 2 [4Fe-4S] clusters per subunit. One cluster is coordinated with 3 cysteines and an exchangeable S-adenosyl-L-methionine.</text>
</comment>
<keyword evidence="8" id="KW-0963">Cytoplasm</keyword>
<evidence type="ECO:0000256" key="8">
    <source>
        <dbReference type="HAMAP-Rule" id="MF_00206"/>
    </source>
</evidence>
<evidence type="ECO:0000259" key="10">
    <source>
        <dbReference type="PROSITE" id="PS51918"/>
    </source>
</evidence>
<accession>L7VWA7</accession>
<proteinExistence type="inferred from homology"/>
<name>L7VWA7_9BACT</name>
<dbReference type="SFLD" id="SFLDG01058">
    <property type="entry name" value="lipoyl_synthase_like"/>
    <property type="match status" value="1"/>
</dbReference>
<comment type="function">
    <text evidence="8">Catalyzes the radical-mediated insertion of two sulfur atoms into the C-6 and C-8 positions of the octanoyl moiety bound to the lipoyl domains of lipoate-dependent enzymes, thereby converting the octanoylated domains into lipoylated derivatives.</text>
</comment>
<comment type="subcellular location">
    <subcellularLocation>
        <location evidence="8">Cytoplasm</location>
    </subcellularLocation>
</comment>